<dbReference type="Gene3D" id="1.10.150.240">
    <property type="entry name" value="Putative phosphatase, domain 2"/>
    <property type="match status" value="1"/>
</dbReference>
<dbReference type="PANTHER" id="PTHR43316">
    <property type="entry name" value="HYDROLASE, HALOACID DELAHOGENASE-RELATED"/>
    <property type="match status" value="1"/>
</dbReference>
<dbReference type="InterPro" id="IPR036412">
    <property type="entry name" value="HAD-like_sf"/>
</dbReference>
<protein>
    <submittedName>
        <fullName evidence="3">Haloacid dehalogenase type II</fullName>
    </submittedName>
</protein>
<name>A0A4U3L9G2_9BACT</name>
<dbReference type="InterPro" id="IPR041492">
    <property type="entry name" value="HAD_2"/>
</dbReference>
<evidence type="ECO:0000256" key="2">
    <source>
        <dbReference type="ARBA" id="ARBA00022801"/>
    </source>
</evidence>
<gene>
    <name evidence="3" type="ORF">FC093_01490</name>
</gene>
<dbReference type="SFLD" id="SFLDS00003">
    <property type="entry name" value="Haloacid_Dehalogenase"/>
    <property type="match status" value="1"/>
</dbReference>
<sequence length="236" mass="26711">MQEAKTTSPEKVKIIVLDVYETLLDMSDMERKVNSLMDSKKGYLLWFELFMQYCFVDNCTVQFNDFISIAKATMQMTASKLDKNIAEHEIDSILETLKHLPVHNGVQEGLSALNDEGYRIAALTNSPEEVVRERMERTGLISYFECVLSAEHVKKYKPSMEVYRWAAKKMDAKEKEMLFVSAHGWDIAGAANAGMKTAYMQSGNEMLYPLAPKPDLICSSLLDLANQLKEGEVIGM</sequence>
<dbReference type="InterPro" id="IPR051540">
    <property type="entry name" value="S-2-haloacid_dehalogenase"/>
</dbReference>
<accession>A0A4U3L9G2</accession>
<dbReference type="RefSeq" id="WP_137259962.1">
    <property type="nucleotide sequence ID" value="NZ_SZQL01000001.1"/>
</dbReference>
<dbReference type="AlphaFoldDB" id="A0A4U3L9G2"/>
<dbReference type="PANTHER" id="PTHR43316:SF3">
    <property type="entry name" value="HALOACID DEHALOGENASE, TYPE II (AFU_ORTHOLOGUE AFUA_2G07750)-RELATED"/>
    <property type="match status" value="1"/>
</dbReference>
<keyword evidence="2" id="KW-0378">Hydrolase</keyword>
<dbReference type="SFLD" id="SFLDG01129">
    <property type="entry name" value="C1.5:_HAD__Beta-PGM__Phosphata"/>
    <property type="match status" value="1"/>
</dbReference>
<dbReference type="Proteomes" id="UP000305848">
    <property type="component" value="Unassembled WGS sequence"/>
</dbReference>
<dbReference type="InterPro" id="IPR006439">
    <property type="entry name" value="HAD-SF_hydro_IA"/>
</dbReference>
<dbReference type="InterPro" id="IPR006328">
    <property type="entry name" value="2-HAD"/>
</dbReference>
<evidence type="ECO:0000313" key="3">
    <source>
        <dbReference type="EMBL" id="TKK71722.1"/>
    </source>
</evidence>
<keyword evidence="4" id="KW-1185">Reference proteome</keyword>
<dbReference type="EMBL" id="SZQL01000001">
    <property type="protein sequence ID" value="TKK71722.1"/>
    <property type="molecule type" value="Genomic_DNA"/>
</dbReference>
<comment type="similarity">
    <text evidence="1">Belongs to the HAD-like hydrolase superfamily. S-2-haloalkanoic acid dehalogenase family.</text>
</comment>
<evidence type="ECO:0000313" key="4">
    <source>
        <dbReference type="Proteomes" id="UP000305848"/>
    </source>
</evidence>
<dbReference type="GO" id="GO:0019120">
    <property type="term" value="F:hydrolase activity, acting on acid halide bonds, in C-halide compounds"/>
    <property type="evidence" value="ECO:0007669"/>
    <property type="project" value="InterPro"/>
</dbReference>
<proteinExistence type="inferred from homology"/>
<reference evidence="3 4" key="1">
    <citation type="submission" date="2019-05" db="EMBL/GenBank/DDBJ databases">
        <title>Panacibacter sp. strain 17mud1-8 Genome sequencing and assembly.</title>
        <authorList>
            <person name="Chhetri G."/>
        </authorList>
    </citation>
    <scope>NUCLEOTIDE SEQUENCE [LARGE SCALE GENOMIC DNA]</scope>
    <source>
        <strain evidence="3 4">17mud1-8</strain>
    </source>
</reference>
<comment type="caution">
    <text evidence="3">The sequence shown here is derived from an EMBL/GenBank/DDBJ whole genome shotgun (WGS) entry which is preliminary data.</text>
</comment>
<dbReference type="OrthoDB" id="264363at2"/>
<organism evidence="3 4">
    <name type="scientific">Ilyomonas limi</name>
    <dbReference type="NCBI Taxonomy" id="2575867"/>
    <lineage>
        <taxon>Bacteria</taxon>
        <taxon>Pseudomonadati</taxon>
        <taxon>Bacteroidota</taxon>
        <taxon>Chitinophagia</taxon>
        <taxon>Chitinophagales</taxon>
        <taxon>Chitinophagaceae</taxon>
        <taxon>Ilyomonas</taxon>
    </lineage>
</organism>
<dbReference type="InterPro" id="IPR023198">
    <property type="entry name" value="PGP-like_dom2"/>
</dbReference>
<dbReference type="NCBIfam" id="TIGR01428">
    <property type="entry name" value="HAD_type_II"/>
    <property type="match status" value="1"/>
</dbReference>
<evidence type="ECO:0000256" key="1">
    <source>
        <dbReference type="ARBA" id="ARBA00008106"/>
    </source>
</evidence>
<dbReference type="InterPro" id="IPR023214">
    <property type="entry name" value="HAD_sf"/>
</dbReference>
<dbReference type="NCBIfam" id="TIGR01493">
    <property type="entry name" value="HAD-SF-IA-v2"/>
    <property type="match status" value="1"/>
</dbReference>
<dbReference type="Gene3D" id="3.40.50.1000">
    <property type="entry name" value="HAD superfamily/HAD-like"/>
    <property type="match status" value="1"/>
</dbReference>
<dbReference type="PRINTS" id="PR00413">
    <property type="entry name" value="HADHALOGNASE"/>
</dbReference>
<dbReference type="SUPFAM" id="SSF56784">
    <property type="entry name" value="HAD-like"/>
    <property type="match status" value="1"/>
</dbReference>
<dbReference type="Pfam" id="PF13419">
    <property type="entry name" value="HAD_2"/>
    <property type="match status" value="1"/>
</dbReference>